<dbReference type="InterPro" id="IPR049250">
    <property type="entry name" value="DUF6883"/>
</dbReference>
<gene>
    <name evidence="2" type="ORF">A2161_03745</name>
</gene>
<reference evidence="2 3" key="1">
    <citation type="journal article" date="2016" name="Nat. Commun.">
        <title>Thousands of microbial genomes shed light on interconnected biogeochemical processes in an aquifer system.</title>
        <authorList>
            <person name="Anantharaman K."/>
            <person name="Brown C.T."/>
            <person name="Hug L.A."/>
            <person name="Sharon I."/>
            <person name="Castelle C.J."/>
            <person name="Probst A.J."/>
            <person name="Thomas B.C."/>
            <person name="Singh A."/>
            <person name="Wilkins M.J."/>
            <person name="Karaoz U."/>
            <person name="Brodie E.L."/>
            <person name="Williams K.H."/>
            <person name="Hubbard S.S."/>
            <person name="Banfield J.F."/>
        </authorList>
    </citation>
    <scope>NUCLEOTIDE SEQUENCE [LARGE SCALE GENOMIC DNA]</scope>
</reference>
<dbReference type="EMBL" id="MGDD01000141">
    <property type="protein sequence ID" value="OGL46208.1"/>
    <property type="molecule type" value="Genomic_DNA"/>
</dbReference>
<dbReference type="Pfam" id="PF21814">
    <property type="entry name" value="DUF6883"/>
    <property type="match status" value="1"/>
</dbReference>
<name>A0A1F7RYR6_9BACT</name>
<proteinExistence type="predicted"/>
<protein>
    <recommendedName>
        <fullName evidence="1">DUF6883 domain-containing protein</fullName>
    </recommendedName>
</protein>
<accession>A0A1F7RYR6</accession>
<evidence type="ECO:0000313" key="3">
    <source>
        <dbReference type="Proteomes" id="UP000179266"/>
    </source>
</evidence>
<evidence type="ECO:0000259" key="1">
    <source>
        <dbReference type="Pfam" id="PF21814"/>
    </source>
</evidence>
<comment type="caution">
    <text evidence="2">The sequence shown here is derived from an EMBL/GenBank/DDBJ whole genome shotgun (WGS) entry which is preliminary data.</text>
</comment>
<evidence type="ECO:0000313" key="2">
    <source>
        <dbReference type="EMBL" id="OGL46208.1"/>
    </source>
</evidence>
<dbReference type="Proteomes" id="UP000179266">
    <property type="component" value="Unassembled WGS sequence"/>
</dbReference>
<feature type="domain" description="DUF6883" evidence="1">
    <location>
        <begin position="6"/>
        <end position="106"/>
    </location>
</feature>
<organism evidence="2 3">
    <name type="scientific">Candidatus Schekmanbacteria bacterium RBG_13_48_7</name>
    <dbReference type="NCBI Taxonomy" id="1817878"/>
    <lineage>
        <taxon>Bacteria</taxon>
        <taxon>Candidatus Schekmaniibacteriota</taxon>
    </lineage>
</organism>
<sequence length="114" mass="13494">MKLAADALINHEKLTQYLLYPRKRNDKSRWLARAGYNLENWHLLENDLRNQILSLDVKLIENTQYGQMYEIKGKLTGPNGRNLTVCTIWMTENETKKTKFITMYPDKGRYVNDI</sequence>
<dbReference type="AlphaFoldDB" id="A0A1F7RYR6"/>